<evidence type="ECO:0000259" key="2">
    <source>
        <dbReference type="Pfam" id="PF17648"/>
    </source>
</evidence>
<accession>A0A3S4C137</accession>
<name>A0A3S4C137_9PEZI</name>
<protein>
    <submittedName>
        <fullName evidence="3">A4d333d2-7ce9-4b55-a24b-2b372983af1e</fullName>
    </submittedName>
</protein>
<feature type="domain" description="Luciferase" evidence="2">
    <location>
        <begin position="221"/>
        <end position="288"/>
    </location>
</feature>
<dbReference type="InterPro" id="IPR040841">
    <property type="entry name" value="Luciferase_dom"/>
</dbReference>
<gene>
    <name evidence="3" type="ORF">TT172_LOCUS1083</name>
</gene>
<feature type="region of interest" description="Disordered" evidence="1">
    <location>
        <begin position="120"/>
        <end position="160"/>
    </location>
</feature>
<evidence type="ECO:0000256" key="1">
    <source>
        <dbReference type="SAM" id="MobiDB-lite"/>
    </source>
</evidence>
<sequence length="302" mass="32682">MSLNNLLTTVTTHLTPLTRHLPTPMRPTSPTSQLVALATPLPAILLLAYLPRWYRDYRAFLALGKGGMPHNLLGYLTQALARLVARSDVRAVPPAAALPYQREEVRRRYEPCGDTSFLAAAAAGGGGGGGGGGKEKDGEGPSSLPVRRGERPEVPSFVAPQRQVSMQATGAMVERMRGFLKAVLERNAAVLEERPSRLEGGDPAVFLREDADVAPFMGAARGEITHVHGEGSSHVTLSLVDAEEAIRKGWAERHRLSGVGNLMPWSYVMLYAPRDDDEFEVWKGLIIAGCRFVSGGKEIVRP</sequence>
<dbReference type="Proteomes" id="UP000289323">
    <property type="component" value="Unassembled WGS sequence"/>
</dbReference>
<dbReference type="AlphaFoldDB" id="A0A3S4C137"/>
<evidence type="ECO:0000313" key="4">
    <source>
        <dbReference type="Proteomes" id="UP000289323"/>
    </source>
</evidence>
<dbReference type="InterPro" id="IPR048273">
    <property type="entry name" value="Luciferase"/>
</dbReference>
<proteinExistence type="predicted"/>
<dbReference type="EMBL" id="OUUZ01000001">
    <property type="protein sequence ID" value="SPQ18664.1"/>
    <property type="molecule type" value="Genomic_DNA"/>
</dbReference>
<feature type="compositionally biased region" description="Gly residues" evidence="1">
    <location>
        <begin position="123"/>
        <end position="132"/>
    </location>
</feature>
<dbReference type="PANTHER" id="PTHR38695">
    <property type="entry name" value="AMINO ACID PERMEASE_ SLC12A DOMAIN-CONTAINING PROTEIN"/>
    <property type="match status" value="1"/>
</dbReference>
<dbReference type="Pfam" id="PF17648">
    <property type="entry name" value="Luciferase"/>
    <property type="match status" value="1"/>
</dbReference>
<evidence type="ECO:0000313" key="3">
    <source>
        <dbReference type="EMBL" id="SPQ18664.1"/>
    </source>
</evidence>
<dbReference type="PANTHER" id="PTHR38695:SF1">
    <property type="entry name" value="AMINO ACID PERMEASE_ SLC12A DOMAIN-CONTAINING PROTEIN"/>
    <property type="match status" value="1"/>
</dbReference>
<organism evidence="3 4">
    <name type="scientific">Thermothielavioides terrestris</name>
    <dbReference type="NCBI Taxonomy" id="2587410"/>
    <lineage>
        <taxon>Eukaryota</taxon>
        <taxon>Fungi</taxon>
        <taxon>Dikarya</taxon>
        <taxon>Ascomycota</taxon>
        <taxon>Pezizomycotina</taxon>
        <taxon>Sordariomycetes</taxon>
        <taxon>Sordariomycetidae</taxon>
        <taxon>Sordariales</taxon>
        <taxon>Chaetomiaceae</taxon>
        <taxon>Thermothielavioides</taxon>
    </lineage>
</organism>
<reference evidence="3 4" key="1">
    <citation type="submission" date="2018-04" db="EMBL/GenBank/DDBJ databases">
        <authorList>
            <person name="Huttner S."/>
            <person name="Dainat J."/>
        </authorList>
    </citation>
    <scope>NUCLEOTIDE SEQUENCE [LARGE SCALE GENOMIC DNA]</scope>
</reference>